<gene>
    <name evidence="2" type="ORF">MNBD_ACTINO01-681</name>
</gene>
<reference evidence="2" key="1">
    <citation type="submission" date="2018-06" db="EMBL/GenBank/DDBJ databases">
        <authorList>
            <person name="Zhirakovskaya E."/>
        </authorList>
    </citation>
    <scope>NUCLEOTIDE SEQUENCE</scope>
</reference>
<dbReference type="SMART" id="SM00932">
    <property type="entry name" value="Nfu_N"/>
    <property type="match status" value="1"/>
</dbReference>
<dbReference type="SUPFAM" id="SSF110836">
    <property type="entry name" value="Hypothetical protein SAV1430"/>
    <property type="match status" value="1"/>
</dbReference>
<name>A0A3B0SB25_9ZZZZ</name>
<dbReference type="AlphaFoldDB" id="A0A3B0SB25"/>
<dbReference type="Pfam" id="PF08712">
    <property type="entry name" value="Nfu_N"/>
    <property type="match status" value="1"/>
</dbReference>
<dbReference type="InterPro" id="IPR036498">
    <property type="entry name" value="Nfu/NifU_N_sf"/>
</dbReference>
<evidence type="ECO:0000313" key="2">
    <source>
        <dbReference type="EMBL" id="VAW03381.1"/>
    </source>
</evidence>
<feature type="domain" description="Scaffold protein Nfu/NifU N-terminal" evidence="1">
    <location>
        <begin position="1"/>
        <end position="74"/>
    </location>
</feature>
<proteinExistence type="predicted"/>
<evidence type="ECO:0000259" key="1">
    <source>
        <dbReference type="SMART" id="SM00932"/>
    </source>
</evidence>
<dbReference type="Gene3D" id="3.30.1370.70">
    <property type="entry name" value="Scaffold protein Nfu/NifU, N-terminal domain"/>
    <property type="match status" value="1"/>
</dbReference>
<protein>
    <recommendedName>
        <fullName evidence="1">Scaffold protein Nfu/NifU N-terminal domain-containing protein</fullName>
    </recommendedName>
</protein>
<accession>A0A3B0SB25</accession>
<organism evidence="2">
    <name type="scientific">hydrothermal vent metagenome</name>
    <dbReference type="NCBI Taxonomy" id="652676"/>
    <lineage>
        <taxon>unclassified sequences</taxon>
        <taxon>metagenomes</taxon>
        <taxon>ecological metagenomes</taxon>
    </lineage>
</organism>
<sequence length="74" mass="7818">NPRAMKFTVGVSVGGPATYTDSAGADPKISPLLDIVGVVSVFATGDFVTITRDESSNWDDIVPEATEILEKSFN</sequence>
<dbReference type="InterPro" id="IPR014824">
    <property type="entry name" value="Nfu/NifU_N"/>
</dbReference>
<dbReference type="EMBL" id="UOEI01000365">
    <property type="protein sequence ID" value="VAW03381.1"/>
    <property type="molecule type" value="Genomic_DNA"/>
</dbReference>
<feature type="non-terminal residue" evidence="2">
    <location>
        <position position="1"/>
    </location>
</feature>